<sequence>MLLDGECVSDGTPECPTSQTFTGQECIHNGAPVCAAGYKLVGDQCLDTKPTGCPPGYADQSGICVSTEKPICSPPPPARNHIRRQRLRIDQGPRMPTRPQVQRAEGQKLNTERKEYELEGGPKCPAGQTYNGEHCILASTDCLEYEFCPAQSPALPKPPSALGMTANPSLSADSLKKRQPSRSVMEPVSGPKLVLSRASDFWKT</sequence>
<protein>
    <recommendedName>
        <fullName evidence="4">Oocyst wall protein</fullName>
    </recommendedName>
</protein>
<dbReference type="Proteomes" id="UP001220256">
    <property type="component" value="Unassembled WGS sequence"/>
</dbReference>
<evidence type="ECO:0000313" key="2">
    <source>
        <dbReference type="EMBL" id="KAJ5264709.1"/>
    </source>
</evidence>
<evidence type="ECO:0008006" key="4">
    <source>
        <dbReference type="Google" id="ProtNLM"/>
    </source>
</evidence>
<dbReference type="InterPro" id="IPR009030">
    <property type="entry name" value="Growth_fac_rcpt_cys_sf"/>
</dbReference>
<dbReference type="SUPFAM" id="SSF57184">
    <property type="entry name" value="Growth factor receptor domain"/>
    <property type="match status" value="1"/>
</dbReference>
<reference evidence="2 3" key="1">
    <citation type="journal article" date="2023" name="IMA Fungus">
        <title>Comparative genomic study of the Penicillium genus elucidates a diverse pangenome and 15 lateral gene transfer events.</title>
        <authorList>
            <person name="Petersen C."/>
            <person name="Sorensen T."/>
            <person name="Nielsen M.R."/>
            <person name="Sondergaard T.E."/>
            <person name="Sorensen J.L."/>
            <person name="Fitzpatrick D.A."/>
            <person name="Frisvad J.C."/>
            <person name="Nielsen K.L."/>
        </authorList>
    </citation>
    <scope>NUCLEOTIDE SEQUENCE [LARGE SCALE GENOMIC DNA]</scope>
    <source>
        <strain evidence="2 3">IBT 3361</strain>
    </source>
</reference>
<keyword evidence="3" id="KW-1185">Reference proteome</keyword>
<gene>
    <name evidence="2" type="ORF">N7505_007502</name>
</gene>
<dbReference type="EMBL" id="JAPVEB010000004">
    <property type="protein sequence ID" value="KAJ5264709.1"/>
    <property type="molecule type" value="Genomic_DNA"/>
</dbReference>
<evidence type="ECO:0000256" key="1">
    <source>
        <dbReference type="SAM" id="MobiDB-lite"/>
    </source>
</evidence>
<organism evidence="2 3">
    <name type="scientific">Penicillium chrysogenum</name>
    <name type="common">Penicillium notatum</name>
    <dbReference type="NCBI Taxonomy" id="5076"/>
    <lineage>
        <taxon>Eukaryota</taxon>
        <taxon>Fungi</taxon>
        <taxon>Dikarya</taxon>
        <taxon>Ascomycota</taxon>
        <taxon>Pezizomycotina</taxon>
        <taxon>Eurotiomycetes</taxon>
        <taxon>Eurotiomycetidae</taxon>
        <taxon>Eurotiales</taxon>
        <taxon>Aspergillaceae</taxon>
        <taxon>Penicillium</taxon>
        <taxon>Penicillium chrysogenum species complex</taxon>
    </lineage>
</organism>
<accession>A0ABQ8WDS6</accession>
<evidence type="ECO:0000313" key="3">
    <source>
        <dbReference type="Proteomes" id="UP001220256"/>
    </source>
</evidence>
<proteinExistence type="predicted"/>
<feature type="region of interest" description="Disordered" evidence="1">
    <location>
        <begin position="154"/>
        <end position="190"/>
    </location>
</feature>
<name>A0ABQ8WDS6_PENCH</name>
<comment type="caution">
    <text evidence="2">The sequence shown here is derived from an EMBL/GenBank/DDBJ whole genome shotgun (WGS) entry which is preliminary data.</text>
</comment>